<name>A0ABU3BNS4_9BACT</name>
<dbReference type="Proteomes" id="UP001267426">
    <property type="component" value="Unassembled WGS sequence"/>
</dbReference>
<evidence type="ECO:0000313" key="2">
    <source>
        <dbReference type="EMBL" id="MDT0630928.1"/>
    </source>
</evidence>
<gene>
    <name evidence="2" type="ORF">RM540_04130</name>
</gene>
<accession>A0ABU3BNS4</accession>
<feature type="region of interest" description="Disordered" evidence="1">
    <location>
        <begin position="1"/>
        <end position="94"/>
    </location>
</feature>
<comment type="caution">
    <text evidence="2">The sequence shown here is derived from an EMBL/GenBank/DDBJ whole genome shotgun (WGS) entry which is preliminary data.</text>
</comment>
<reference evidence="2 3" key="1">
    <citation type="submission" date="2023-09" db="EMBL/GenBank/DDBJ databases">
        <authorList>
            <person name="Rey-Velasco X."/>
        </authorList>
    </citation>
    <scope>NUCLEOTIDE SEQUENCE [LARGE SCALE GENOMIC DNA]</scope>
    <source>
        <strain evidence="2 3">F394</strain>
    </source>
</reference>
<evidence type="ECO:0000313" key="3">
    <source>
        <dbReference type="Proteomes" id="UP001267426"/>
    </source>
</evidence>
<evidence type="ECO:0000256" key="1">
    <source>
        <dbReference type="SAM" id="MobiDB-lite"/>
    </source>
</evidence>
<feature type="compositionally biased region" description="Basic and acidic residues" evidence="1">
    <location>
        <begin position="67"/>
        <end position="78"/>
    </location>
</feature>
<feature type="compositionally biased region" description="Basic and acidic residues" evidence="1">
    <location>
        <begin position="10"/>
        <end position="27"/>
    </location>
</feature>
<keyword evidence="3" id="KW-1185">Reference proteome</keyword>
<evidence type="ECO:0008006" key="4">
    <source>
        <dbReference type="Google" id="ProtNLM"/>
    </source>
</evidence>
<dbReference type="EMBL" id="JAVRHT010000006">
    <property type="protein sequence ID" value="MDT0630928.1"/>
    <property type="molecule type" value="Genomic_DNA"/>
</dbReference>
<sequence length="94" mass="10101">MPADATPPDPNRRPSDESRAPEAREPEADQQVEGVDLERDAAPAATEVDDGEARVAEAGNAYVGRQMSDRLKANPRVEDGDEAVDEDPSTPEDD</sequence>
<feature type="compositionally biased region" description="Acidic residues" evidence="1">
    <location>
        <begin position="79"/>
        <end position="94"/>
    </location>
</feature>
<organism evidence="2 3">
    <name type="scientific">Rubrivirga litoralis</name>
    <dbReference type="NCBI Taxonomy" id="3075598"/>
    <lineage>
        <taxon>Bacteria</taxon>
        <taxon>Pseudomonadati</taxon>
        <taxon>Rhodothermota</taxon>
        <taxon>Rhodothermia</taxon>
        <taxon>Rhodothermales</taxon>
        <taxon>Rubricoccaceae</taxon>
        <taxon>Rubrivirga</taxon>
    </lineage>
</organism>
<dbReference type="RefSeq" id="WP_311662265.1">
    <property type="nucleotide sequence ID" value="NZ_JAVRHT010000006.1"/>
</dbReference>
<protein>
    <recommendedName>
        <fullName evidence="4">Multidrug transporter</fullName>
    </recommendedName>
</protein>
<proteinExistence type="predicted"/>